<feature type="compositionally biased region" description="Polar residues" evidence="1">
    <location>
        <begin position="1"/>
        <end position="24"/>
    </location>
</feature>
<comment type="caution">
    <text evidence="2">The sequence shown here is derived from an EMBL/GenBank/DDBJ whole genome shotgun (WGS) entry which is preliminary data.</text>
</comment>
<feature type="non-terminal residue" evidence="2">
    <location>
        <position position="1"/>
    </location>
</feature>
<reference evidence="2" key="1">
    <citation type="submission" date="2021-02" db="EMBL/GenBank/DDBJ databases">
        <authorList>
            <person name="Nowell W R."/>
        </authorList>
    </citation>
    <scope>NUCLEOTIDE SEQUENCE</scope>
</reference>
<name>A0A820RE50_9BILA</name>
<organism evidence="2 3">
    <name type="scientific">Adineta steineri</name>
    <dbReference type="NCBI Taxonomy" id="433720"/>
    <lineage>
        <taxon>Eukaryota</taxon>
        <taxon>Metazoa</taxon>
        <taxon>Spiralia</taxon>
        <taxon>Gnathifera</taxon>
        <taxon>Rotifera</taxon>
        <taxon>Eurotatoria</taxon>
        <taxon>Bdelloidea</taxon>
        <taxon>Adinetida</taxon>
        <taxon>Adinetidae</taxon>
        <taxon>Adineta</taxon>
    </lineage>
</organism>
<sequence length="111" mass="12612">NNFTPNIPSIPINTRNSTPNNIVNRNPEPIPPPQQTSNTLLPSILTNRNQPNVNQQPPVRANNRSAPINGEGIREVRLHRAQGFQGFGFHLNYNRVYYIIHRIEKNSPAEQ</sequence>
<accession>A0A820RE50</accession>
<evidence type="ECO:0000313" key="2">
    <source>
        <dbReference type="EMBL" id="CAF4433919.1"/>
    </source>
</evidence>
<gene>
    <name evidence="2" type="ORF">KXQ929_LOCUS52952</name>
</gene>
<proteinExistence type="predicted"/>
<dbReference type="AlphaFoldDB" id="A0A820RE50"/>
<feature type="region of interest" description="Disordered" evidence="1">
    <location>
        <begin position="1"/>
        <end position="68"/>
    </location>
</feature>
<protein>
    <submittedName>
        <fullName evidence="2">Uncharacterized protein</fullName>
    </submittedName>
</protein>
<feature type="compositionally biased region" description="Low complexity" evidence="1">
    <location>
        <begin position="47"/>
        <end position="63"/>
    </location>
</feature>
<dbReference type="SUPFAM" id="SSF50156">
    <property type="entry name" value="PDZ domain-like"/>
    <property type="match status" value="1"/>
</dbReference>
<dbReference type="InterPro" id="IPR036034">
    <property type="entry name" value="PDZ_sf"/>
</dbReference>
<dbReference type="Proteomes" id="UP000663868">
    <property type="component" value="Unassembled WGS sequence"/>
</dbReference>
<evidence type="ECO:0000313" key="3">
    <source>
        <dbReference type="Proteomes" id="UP000663868"/>
    </source>
</evidence>
<feature type="compositionally biased region" description="Polar residues" evidence="1">
    <location>
        <begin position="35"/>
        <end position="46"/>
    </location>
</feature>
<dbReference type="EMBL" id="CAJOBB010029043">
    <property type="protein sequence ID" value="CAF4433919.1"/>
    <property type="molecule type" value="Genomic_DNA"/>
</dbReference>
<feature type="non-terminal residue" evidence="2">
    <location>
        <position position="111"/>
    </location>
</feature>
<evidence type="ECO:0000256" key="1">
    <source>
        <dbReference type="SAM" id="MobiDB-lite"/>
    </source>
</evidence>